<dbReference type="InterPro" id="IPR004839">
    <property type="entry name" value="Aminotransferase_I/II_large"/>
</dbReference>
<reference evidence="3 4" key="1">
    <citation type="journal article" date="2014" name="BMC Genomics">
        <title>Comparative genome sequencing reveals chemotype-specific gene clusters in the toxigenic black mold Stachybotrys.</title>
        <authorList>
            <person name="Semeiks J."/>
            <person name="Borek D."/>
            <person name="Otwinowski Z."/>
            <person name="Grishin N.V."/>
        </authorList>
    </citation>
    <scope>NUCLEOTIDE SEQUENCE [LARGE SCALE GENOMIC DNA]</scope>
    <source>
        <strain evidence="3 4">IBT 40285</strain>
    </source>
</reference>
<dbReference type="EMBL" id="KL660780">
    <property type="protein sequence ID" value="KFA62753.1"/>
    <property type="molecule type" value="Genomic_DNA"/>
</dbReference>
<dbReference type="OrthoDB" id="7042322at2759"/>
<evidence type="ECO:0000259" key="2">
    <source>
        <dbReference type="Pfam" id="PF00155"/>
    </source>
</evidence>
<gene>
    <name evidence="3" type="ORF">S40285_05018</name>
</gene>
<dbReference type="Gene3D" id="3.90.1150.10">
    <property type="entry name" value="Aspartate Aminotransferase, domain 1"/>
    <property type="match status" value="1"/>
</dbReference>
<evidence type="ECO:0000313" key="3">
    <source>
        <dbReference type="EMBL" id="KFA62753.1"/>
    </source>
</evidence>
<keyword evidence="1" id="KW-0175">Coiled coil</keyword>
<feature type="domain" description="Aminotransferase class I/classII large" evidence="2">
    <location>
        <begin position="41"/>
        <end position="429"/>
    </location>
</feature>
<feature type="coiled-coil region" evidence="1">
    <location>
        <begin position="129"/>
        <end position="156"/>
    </location>
</feature>
<dbReference type="InParanoid" id="A0A084QFL8"/>
<dbReference type="PANTHER" id="PTHR42858:SF1">
    <property type="entry name" value="LD15494P"/>
    <property type="match status" value="1"/>
</dbReference>
<proteinExistence type="predicted"/>
<dbReference type="CDD" id="cd00609">
    <property type="entry name" value="AAT_like"/>
    <property type="match status" value="1"/>
</dbReference>
<dbReference type="FunCoup" id="A0A084QFL8">
    <property type="interactions" value="60"/>
</dbReference>
<dbReference type="GO" id="GO:0047536">
    <property type="term" value="F:2-aminoadipate transaminase activity"/>
    <property type="evidence" value="ECO:0007669"/>
    <property type="project" value="TreeGrafter"/>
</dbReference>
<dbReference type="HOGENOM" id="CLU_017584_0_6_1"/>
<dbReference type="FunFam" id="3.40.640.10:FF:000080">
    <property type="entry name" value="Aminotransferase, putative"/>
    <property type="match status" value="1"/>
</dbReference>
<sequence>MSAPTKRINLLRGWPSPDLLPASLISAATQRILTTRSVYTPILEYGPSAGHPPLRASLASWLGRHYRVEPDPKRICVTGGASQNIANILLGFSDPAYTRAVWVVAPCYYLACGIFRDAGFEGRMRAVPEDEQGIDVEALEGKLKALEEEQVQEQEQKTYKSPGAYRKFYRHIIYAVPTSSNPSGKTMSLRRREQLVTLARKYDALVIADDVYDFLQWPLQGDTHAEKPPQMRLPRLCDIDLAMGNSEHDPHGFGHAISNGSFSKLVGPGVRTGWVEASPAFVVGLGRTGATLSGGAPSQLAAAILAEVIESGDMETWVEGTLRPALQKRHQVMAQAIREHICPLGVEMRESSLVDGGIYGGYFVWLKPSNGLPSQLIAEQAIKQENLVIGFGNLFEVSGDEASAGFDKEIRLCFAWEDPDNIVEGVARLGKLLKRMQDNREHYQSLPVPVLDDSFVDNFK</sequence>
<protein>
    <recommendedName>
        <fullName evidence="2">Aminotransferase class I/classII large domain-containing protein</fullName>
    </recommendedName>
</protein>
<dbReference type="OMA" id="DFLQWPV"/>
<dbReference type="Pfam" id="PF00155">
    <property type="entry name" value="Aminotran_1_2"/>
    <property type="match status" value="1"/>
</dbReference>
<dbReference type="STRING" id="1283841.A0A084QFL8"/>
<dbReference type="Proteomes" id="UP000028524">
    <property type="component" value="Unassembled WGS sequence"/>
</dbReference>
<evidence type="ECO:0000256" key="1">
    <source>
        <dbReference type="SAM" id="Coils"/>
    </source>
</evidence>
<dbReference type="InterPro" id="IPR015421">
    <property type="entry name" value="PyrdxlP-dep_Trfase_major"/>
</dbReference>
<dbReference type="InterPro" id="IPR015422">
    <property type="entry name" value="PyrdxlP-dep_Trfase_small"/>
</dbReference>
<organism evidence="3 4">
    <name type="scientific">Stachybotrys chlorohalonatus (strain IBT 40285)</name>
    <dbReference type="NCBI Taxonomy" id="1283841"/>
    <lineage>
        <taxon>Eukaryota</taxon>
        <taxon>Fungi</taxon>
        <taxon>Dikarya</taxon>
        <taxon>Ascomycota</taxon>
        <taxon>Pezizomycotina</taxon>
        <taxon>Sordariomycetes</taxon>
        <taxon>Hypocreomycetidae</taxon>
        <taxon>Hypocreales</taxon>
        <taxon>Stachybotryaceae</taxon>
        <taxon>Stachybotrys</taxon>
    </lineage>
</organism>
<evidence type="ECO:0000313" key="4">
    <source>
        <dbReference type="Proteomes" id="UP000028524"/>
    </source>
</evidence>
<dbReference type="SUPFAM" id="SSF53383">
    <property type="entry name" value="PLP-dependent transferases"/>
    <property type="match status" value="1"/>
</dbReference>
<dbReference type="PANTHER" id="PTHR42858">
    <property type="entry name" value="AMINOTRANSFERASE"/>
    <property type="match status" value="1"/>
</dbReference>
<name>A0A084QFL8_STAC4</name>
<dbReference type="GO" id="GO:0030170">
    <property type="term" value="F:pyridoxal phosphate binding"/>
    <property type="evidence" value="ECO:0007669"/>
    <property type="project" value="InterPro"/>
</dbReference>
<dbReference type="AlphaFoldDB" id="A0A084QFL8"/>
<dbReference type="Gene3D" id="3.40.640.10">
    <property type="entry name" value="Type I PLP-dependent aspartate aminotransferase-like (Major domain)"/>
    <property type="match status" value="1"/>
</dbReference>
<accession>A0A084QFL8</accession>
<dbReference type="InterPro" id="IPR015424">
    <property type="entry name" value="PyrdxlP-dep_Trfase"/>
</dbReference>
<keyword evidence="4" id="KW-1185">Reference proteome</keyword>